<keyword evidence="2" id="KW-1185">Reference proteome</keyword>
<dbReference type="EMBL" id="JBHSAS010000012">
    <property type="protein sequence ID" value="MFC4029079.1"/>
    <property type="molecule type" value="Genomic_DNA"/>
</dbReference>
<accession>A0ABV8HDX7</accession>
<sequence>MILVKPVFPVVDYVLNYDYIAKELCENKERPELACNGKCYLMQALAEASEEESEQKKESSIKKVDIPLFYTEKVVLINNNQETEAVAHNFRFQPQFYHFQNSQEFFHPPIV</sequence>
<dbReference type="RefSeq" id="WP_290236791.1">
    <property type="nucleotide sequence ID" value="NZ_JAUFPZ010000002.1"/>
</dbReference>
<proteinExistence type="predicted"/>
<comment type="caution">
    <text evidence="1">The sequence shown here is derived from an EMBL/GenBank/DDBJ whole genome shotgun (WGS) entry which is preliminary data.</text>
</comment>
<protein>
    <submittedName>
        <fullName evidence="1">Uncharacterized protein</fullName>
    </submittedName>
</protein>
<dbReference type="Proteomes" id="UP001595793">
    <property type="component" value="Unassembled WGS sequence"/>
</dbReference>
<gene>
    <name evidence="1" type="ORF">ACFOS1_16775</name>
</gene>
<evidence type="ECO:0000313" key="2">
    <source>
        <dbReference type="Proteomes" id="UP001595793"/>
    </source>
</evidence>
<name>A0ABV8HDX7_9FLAO</name>
<evidence type="ECO:0000313" key="1">
    <source>
        <dbReference type="EMBL" id="MFC4029079.1"/>
    </source>
</evidence>
<organism evidence="1 2">
    <name type="scientific">Zunongwangia endophytica</name>
    <dbReference type="NCBI Taxonomy" id="1808945"/>
    <lineage>
        <taxon>Bacteria</taxon>
        <taxon>Pseudomonadati</taxon>
        <taxon>Bacteroidota</taxon>
        <taxon>Flavobacteriia</taxon>
        <taxon>Flavobacteriales</taxon>
        <taxon>Flavobacteriaceae</taxon>
        <taxon>Zunongwangia</taxon>
    </lineage>
</organism>
<reference evidence="2" key="1">
    <citation type="journal article" date="2019" name="Int. J. Syst. Evol. Microbiol.">
        <title>The Global Catalogue of Microorganisms (GCM) 10K type strain sequencing project: providing services to taxonomists for standard genome sequencing and annotation.</title>
        <authorList>
            <consortium name="The Broad Institute Genomics Platform"/>
            <consortium name="The Broad Institute Genome Sequencing Center for Infectious Disease"/>
            <person name="Wu L."/>
            <person name="Ma J."/>
        </authorList>
    </citation>
    <scope>NUCLEOTIDE SEQUENCE [LARGE SCALE GENOMIC DNA]</scope>
    <source>
        <strain evidence="2">CECT 9128</strain>
    </source>
</reference>